<dbReference type="GeneID" id="49406554"/>
<dbReference type="EMBL" id="WNBW01000005">
    <property type="protein sequence ID" value="MTU04239.1"/>
    <property type="molecule type" value="Genomic_DNA"/>
</dbReference>
<dbReference type="GO" id="GO:0046914">
    <property type="term" value="F:transition metal ion binding"/>
    <property type="evidence" value="ECO:0007669"/>
    <property type="project" value="InterPro"/>
</dbReference>
<dbReference type="InterPro" id="IPR052713">
    <property type="entry name" value="FeoA"/>
</dbReference>
<organism evidence="3">
    <name type="scientific">Phascolarctobacterium faecium</name>
    <dbReference type="NCBI Taxonomy" id="33025"/>
    <lineage>
        <taxon>Bacteria</taxon>
        <taxon>Bacillati</taxon>
        <taxon>Bacillota</taxon>
        <taxon>Negativicutes</taxon>
        <taxon>Acidaminococcales</taxon>
        <taxon>Acidaminococcaceae</taxon>
        <taxon>Phascolarctobacterium</taxon>
    </lineage>
</organism>
<dbReference type="PANTHER" id="PTHR42954:SF2">
    <property type="entry name" value="FE(2+) TRANSPORT PROTEIN A"/>
    <property type="match status" value="1"/>
</dbReference>
<dbReference type="Pfam" id="PF04023">
    <property type="entry name" value="FeoA"/>
    <property type="match status" value="1"/>
</dbReference>
<evidence type="ECO:0000313" key="3">
    <source>
        <dbReference type="EMBL" id="CDB46287.1"/>
    </source>
</evidence>
<dbReference type="OrthoDB" id="9811076at2"/>
<dbReference type="EMBL" id="WNBM01000005">
    <property type="protein sequence ID" value="MTT76175.1"/>
    <property type="molecule type" value="Genomic_DNA"/>
</dbReference>
<gene>
    <name evidence="3" type="ORF">BN533_01344</name>
    <name evidence="4" type="ORF">GMD11_07850</name>
    <name evidence="5" type="ORF">GMD18_07505</name>
</gene>
<evidence type="ECO:0000256" key="1">
    <source>
        <dbReference type="ARBA" id="ARBA00023004"/>
    </source>
</evidence>
<keyword evidence="1" id="KW-0408">Iron</keyword>
<proteinExistence type="predicted"/>
<dbReference type="PANTHER" id="PTHR42954">
    <property type="entry name" value="FE(2+) TRANSPORT PROTEIN A"/>
    <property type="match status" value="1"/>
</dbReference>
<reference evidence="3" key="1">
    <citation type="submission" date="2012-11" db="EMBL/GenBank/DDBJ databases">
        <title>Dependencies among metagenomic species, viruses, plasmids and units of genetic variation.</title>
        <authorList>
            <person name="Nielsen H.B."/>
            <person name="Almeida M."/>
            <person name="Juncker A.S."/>
            <person name="Rasmussen S."/>
            <person name="Li J."/>
            <person name="Sunagawa S."/>
            <person name="Plichta D."/>
            <person name="Gautier L."/>
            <person name="Le Chatelier E."/>
            <person name="Peletier E."/>
            <person name="Bonde I."/>
            <person name="Nielsen T."/>
            <person name="Manichanh C."/>
            <person name="Arumugam M."/>
            <person name="Batto J."/>
            <person name="Santos M.B.Q.D."/>
            <person name="Blom N."/>
            <person name="Borruel N."/>
            <person name="Burgdorf K.S."/>
            <person name="Boumezbeur F."/>
            <person name="Casellas F."/>
            <person name="Dore J."/>
            <person name="Guarner F."/>
            <person name="Hansen T."/>
            <person name="Hildebrand F."/>
            <person name="Kaas R.S."/>
            <person name="Kennedy S."/>
            <person name="Kristiansen K."/>
            <person name="Kultima J.R."/>
            <person name="Leonard P."/>
            <person name="Levenez F."/>
            <person name="Lund O."/>
            <person name="Moumen B."/>
            <person name="Le Paslier D."/>
            <person name="Pons N."/>
            <person name="Pedersen O."/>
            <person name="Prifti E."/>
            <person name="Qin J."/>
            <person name="Raes J."/>
            <person name="Tap J."/>
            <person name="Tims S."/>
            <person name="Ussery D.W."/>
            <person name="Yamada T."/>
            <person name="MetaHit consortium"/>
            <person name="Renault P."/>
            <person name="Sicheritz-Ponten T."/>
            <person name="Bork P."/>
            <person name="Wang J."/>
            <person name="Brunak S."/>
            <person name="Ehrlich S.D."/>
        </authorList>
    </citation>
    <scope>NUCLEOTIDE SEQUENCE [LARGE SCALE GENOMIC DNA]</scope>
</reference>
<reference evidence="6 7" key="2">
    <citation type="journal article" date="2019" name="Nat. Med.">
        <title>A library of human gut bacterial isolates paired with longitudinal multiomics data enables mechanistic microbiome research.</title>
        <authorList>
            <person name="Poyet M."/>
            <person name="Groussin M."/>
            <person name="Gibbons S.M."/>
            <person name="Avila-Pacheco J."/>
            <person name="Jiang X."/>
            <person name="Kearney S.M."/>
            <person name="Perrotta A.R."/>
            <person name="Berdy B."/>
            <person name="Zhao S."/>
            <person name="Lieberman T.D."/>
            <person name="Swanson P.K."/>
            <person name="Smith M."/>
            <person name="Roesemann S."/>
            <person name="Alexander J.E."/>
            <person name="Rich S.A."/>
            <person name="Livny J."/>
            <person name="Vlamakis H."/>
            <person name="Clish C."/>
            <person name="Bullock K."/>
            <person name="Deik A."/>
            <person name="Scott J."/>
            <person name="Pierce K.A."/>
            <person name="Xavier R.J."/>
            <person name="Alm E.J."/>
        </authorList>
    </citation>
    <scope>NUCLEOTIDE SEQUENCE [LARGE SCALE GENOMIC DNA]</scope>
    <source>
        <strain evidence="4 7">BIOML-A13</strain>
        <strain evidence="5 6">BIOML-A3</strain>
    </source>
</reference>
<evidence type="ECO:0000313" key="7">
    <source>
        <dbReference type="Proteomes" id="UP000484547"/>
    </source>
</evidence>
<evidence type="ECO:0000313" key="5">
    <source>
        <dbReference type="EMBL" id="MTU04239.1"/>
    </source>
</evidence>
<name>A0A3G9GR15_9FIRM</name>
<dbReference type="InterPro" id="IPR008988">
    <property type="entry name" value="Transcriptional_repressor_C"/>
</dbReference>
<dbReference type="EMBL" id="CBDS010000079">
    <property type="protein sequence ID" value="CDB46287.1"/>
    <property type="molecule type" value="Genomic_DNA"/>
</dbReference>
<dbReference type="SMART" id="SM00899">
    <property type="entry name" value="FeoA"/>
    <property type="match status" value="1"/>
</dbReference>
<protein>
    <submittedName>
        <fullName evidence="3">FeoA domain protein</fullName>
    </submittedName>
    <submittedName>
        <fullName evidence="4">Ferrous iron transport protein A</fullName>
    </submittedName>
</protein>
<dbReference type="Proteomes" id="UP000484547">
    <property type="component" value="Unassembled WGS sequence"/>
</dbReference>
<evidence type="ECO:0000313" key="6">
    <source>
        <dbReference type="Proteomes" id="UP000443070"/>
    </source>
</evidence>
<dbReference type="SUPFAM" id="SSF50037">
    <property type="entry name" value="C-terminal domain of transcriptional repressors"/>
    <property type="match status" value="1"/>
</dbReference>
<evidence type="ECO:0000259" key="2">
    <source>
        <dbReference type="SMART" id="SM00899"/>
    </source>
</evidence>
<sequence length="73" mass="7963">MMTLKEVPIGSTVTIKKVCATGPLKRRIVDMGLTKGTPVTVRRVAPLGDPLEVTVRSYELSLRKADAQNILVE</sequence>
<dbReference type="Gene3D" id="2.30.30.90">
    <property type="match status" value="1"/>
</dbReference>
<dbReference type="InterPro" id="IPR007167">
    <property type="entry name" value="Fe-transptr_FeoA-like"/>
</dbReference>
<keyword evidence="6" id="KW-1185">Reference proteome</keyword>
<dbReference type="AlphaFoldDB" id="A0A3G9GR15"/>
<dbReference type="Proteomes" id="UP000443070">
    <property type="component" value="Unassembled WGS sequence"/>
</dbReference>
<comment type="caution">
    <text evidence="3">The sequence shown here is derived from an EMBL/GenBank/DDBJ whole genome shotgun (WGS) entry which is preliminary data.</text>
</comment>
<accession>A0A3G9GR15</accession>
<accession>R6J7J7</accession>
<dbReference type="RefSeq" id="WP_021718244.1">
    <property type="nucleotide sequence ID" value="NZ_AP019004.1"/>
</dbReference>
<dbReference type="InterPro" id="IPR038157">
    <property type="entry name" value="FeoA_core_dom"/>
</dbReference>
<evidence type="ECO:0000313" key="4">
    <source>
        <dbReference type="EMBL" id="MTT76175.1"/>
    </source>
</evidence>
<feature type="domain" description="Ferrous iron transporter FeoA-like" evidence="2">
    <location>
        <begin position="2"/>
        <end position="73"/>
    </location>
</feature>